<keyword evidence="6" id="KW-1185">Reference proteome</keyword>
<comment type="catalytic activity">
    <reaction evidence="4">
        <text>alpha,alpha-trehalose + H2O = alpha-D-glucose + beta-D-glucose</text>
        <dbReference type="Rhea" id="RHEA:32675"/>
        <dbReference type="ChEBI" id="CHEBI:15377"/>
        <dbReference type="ChEBI" id="CHEBI:15903"/>
        <dbReference type="ChEBI" id="CHEBI:16551"/>
        <dbReference type="ChEBI" id="CHEBI:17925"/>
        <dbReference type="EC" id="3.2.1.28"/>
    </reaction>
</comment>
<evidence type="ECO:0000313" key="6">
    <source>
        <dbReference type="Proteomes" id="UP001190700"/>
    </source>
</evidence>
<accession>A0AAE0BEI1</accession>
<dbReference type="Pfam" id="PF01204">
    <property type="entry name" value="Trehalase"/>
    <property type="match status" value="1"/>
</dbReference>
<dbReference type="SUPFAM" id="SSF48208">
    <property type="entry name" value="Six-hairpin glycosidases"/>
    <property type="match status" value="1"/>
</dbReference>
<dbReference type="PANTHER" id="PTHR23403">
    <property type="entry name" value="TREHALASE"/>
    <property type="match status" value="1"/>
</dbReference>
<dbReference type="PROSITE" id="PS00928">
    <property type="entry name" value="TREHALASE_2"/>
    <property type="match status" value="1"/>
</dbReference>
<evidence type="ECO:0000313" key="5">
    <source>
        <dbReference type="EMBL" id="KAK3235138.1"/>
    </source>
</evidence>
<sequence>MADKPQNVATSSFSFGENLLISVQQSKPYEDSKTFVDMPLISDGEAVKLNFEEMVKRTAAQNLTVSKEVLKKFLTENFRAAGSDLVPWNPPDWRPEPEGFLPAVQEEAMRIWALQVHALWHLLGKRISPEVCRHPSRHTILSLPHPMMVPGDRFREAYYWDSYWVVRGLLVSGMLDTAGKVVENLMALLDTHGYVPNGARSYYLNRSQPPLLSQMVMALWEASKDRRWLKQALPLLLREHSFFTEPPKAVWIVDEKGCSHCLSRYYASWEKPRPESWWEDAALAEGLPPEEAAALYRNLASAAESGWDFSSRWFSHEGEVDGRGGLTTTRTTSVVPADLNALLYQMERNIAHAARKLEAIDVASKFEASAARRLRAMDALLWDPEGCQWRDYILQGICSDSSRVANAEDVAGADCPLGLWRGMRSTAVCASNFVGLWCGCVEPGSPRALSAVEALRASGLVLPGGVSTTLRQTGEQWDFPNAWPPLQHMIIEGLNTAGGDPGATFAKQLARRWVLASRSAFDKTGHMHEKLDATAVGAVGSGGEYNPQVGFGWSNGVVLSLLETFGWPIV</sequence>
<dbReference type="InterPro" id="IPR008928">
    <property type="entry name" value="6-hairpin_glycosidase_sf"/>
</dbReference>
<comment type="caution">
    <text evidence="5">The sequence shown here is derived from an EMBL/GenBank/DDBJ whole genome shotgun (WGS) entry which is preliminary data.</text>
</comment>
<dbReference type="GO" id="GO:0004555">
    <property type="term" value="F:alpha,alpha-trehalase activity"/>
    <property type="evidence" value="ECO:0007669"/>
    <property type="project" value="UniProtKB-EC"/>
</dbReference>
<dbReference type="InterPro" id="IPR018232">
    <property type="entry name" value="Glyco_hydro_37_CS"/>
</dbReference>
<protein>
    <recommendedName>
        <fullName evidence="4">Trehalase</fullName>
        <ecNumber evidence="4">3.2.1.28</ecNumber>
    </recommendedName>
    <alternativeName>
        <fullName evidence="4">Alpha-trehalose glucohydrolase</fullName>
    </alternativeName>
</protein>
<dbReference type="InterPro" id="IPR001661">
    <property type="entry name" value="Glyco_hydro_37"/>
</dbReference>
<dbReference type="InterPro" id="IPR012341">
    <property type="entry name" value="6hp_glycosidase-like_sf"/>
</dbReference>
<dbReference type="PRINTS" id="PR00744">
    <property type="entry name" value="GLHYDRLASE37"/>
</dbReference>
<dbReference type="Proteomes" id="UP001190700">
    <property type="component" value="Unassembled WGS sequence"/>
</dbReference>
<proteinExistence type="inferred from homology"/>
<gene>
    <name evidence="5" type="ORF">CYMTET_54640</name>
</gene>
<evidence type="ECO:0000256" key="4">
    <source>
        <dbReference type="RuleBase" id="RU361180"/>
    </source>
</evidence>
<evidence type="ECO:0000256" key="1">
    <source>
        <dbReference type="ARBA" id="ARBA00005615"/>
    </source>
</evidence>
<comment type="similarity">
    <text evidence="1 4">Belongs to the glycosyl hydrolase 37 family.</text>
</comment>
<keyword evidence="3 4" id="KW-0326">Glycosidase</keyword>
<dbReference type="EC" id="3.2.1.28" evidence="4"/>
<evidence type="ECO:0000256" key="2">
    <source>
        <dbReference type="ARBA" id="ARBA00022801"/>
    </source>
</evidence>
<name>A0AAE0BEI1_9CHLO</name>
<dbReference type="EMBL" id="LGRX02035360">
    <property type="protein sequence ID" value="KAK3235138.1"/>
    <property type="molecule type" value="Genomic_DNA"/>
</dbReference>
<organism evidence="5 6">
    <name type="scientific">Cymbomonas tetramitiformis</name>
    <dbReference type="NCBI Taxonomy" id="36881"/>
    <lineage>
        <taxon>Eukaryota</taxon>
        <taxon>Viridiplantae</taxon>
        <taxon>Chlorophyta</taxon>
        <taxon>Pyramimonadophyceae</taxon>
        <taxon>Pyramimonadales</taxon>
        <taxon>Pyramimonadaceae</taxon>
        <taxon>Cymbomonas</taxon>
    </lineage>
</organism>
<evidence type="ECO:0000256" key="3">
    <source>
        <dbReference type="ARBA" id="ARBA00023295"/>
    </source>
</evidence>
<dbReference type="Gene3D" id="1.50.10.10">
    <property type="match status" value="1"/>
</dbReference>
<dbReference type="PANTHER" id="PTHR23403:SF1">
    <property type="entry name" value="TREHALASE"/>
    <property type="match status" value="1"/>
</dbReference>
<dbReference type="GO" id="GO:0005993">
    <property type="term" value="P:trehalose catabolic process"/>
    <property type="evidence" value="ECO:0007669"/>
    <property type="project" value="TreeGrafter"/>
</dbReference>
<dbReference type="AlphaFoldDB" id="A0AAE0BEI1"/>
<keyword evidence="2 4" id="KW-0378">Hydrolase</keyword>
<reference evidence="5 6" key="1">
    <citation type="journal article" date="2015" name="Genome Biol. Evol.">
        <title>Comparative Genomics of a Bacterivorous Green Alga Reveals Evolutionary Causalities and Consequences of Phago-Mixotrophic Mode of Nutrition.</title>
        <authorList>
            <person name="Burns J.A."/>
            <person name="Paasch A."/>
            <person name="Narechania A."/>
            <person name="Kim E."/>
        </authorList>
    </citation>
    <scope>NUCLEOTIDE SEQUENCE [LARGE SCALE GENOMIC DNA]</scope>
    <source>
        <strain evidence="5 6">PLY_AMNH</strain>
    </source>
</reference>